<evidence type="ECO:0000313" key="2">
    <source>
        <dbReference type="EMBL" id="CUX42713.1"/>
    </source>
</evidence>
<dbReference type="GO" id="GO:0050135">
    <property type="term" value="F:NADP+ nucleosidase activity"/>
    <property type="evidence" value="ECO:0007669"/>
    <property type="project" value="InterPro"/>
</dbReference>
<sequence length="319" mass="35650">MVNDLLEELLLSRMLERFQGDEGRDLRIEAFLSQTIVGRDTSLAEELADLAELLEYDTGQTLIEQNAEDNDIFLIVSGSFGIHVNGRRIGARGRGDHVGEMAAVEPTQRRSATVVADEPSIVGKLTSQQFASLGKKYPDIYKQIARALSRRLLERNKHVGAFREKTRVFIISSAEARHVARLVRNAFEHDTETILATLWTDDVFKVANYTLQDLEAQIDDSDFAVAIAHADDLTESRGKPWPSPRDNVVFELGLFMGRLGRQRAILMEPRDEKVKLPSDMSGITTIPYRYEGGQDTAALMAPACDRLRAHILKLGPFNG</sequence>
<dbReference type="GO" id="GO:0034236">
    <property type="term" value="F:protein kinase A catalytic subunit binding"/>
    <property type="evidence" value="ECO:0007669"/>
    <property type="project" value="TreeGrafter"/>
</dbReference>
<dbReference type="InterPro" id="IPR050503">
    <property type="entry name" value="cAMP-dep_PK_reg_su-like"/>
</dbReference>
<accession>A0A1S7QVA2</accession>
<dbReference type="GO" id="GO:0004862">
    <property type="term" value="F:cAMP-dependent protein kinase inhibitor activity"/>
    <property type="evidence" value="ECO:0007669"/>
    <property type="project" value="TreeGrafter"/>
</dbReference>
<dbReference type="GO" id="GO:0030552">
    <property type="term" value="F:cAMP binding"/>
    <property type="evidence" value="ECO:0007669"/>
    <property type="project" value="TreeGrafter"/>
</dbReference>
<dbReference type="InterPro" id="IPR014710">
    <property type="entry name" value="RmlC-like_jellyroll"/>
</dbReference>
<name>A0A1S7QVA2_AGRTU</name>
<dbReference type="InterPro" id="IPR000595">
    <property type="entry name" value="cNMP-bd_dom"/>
</dbReference>
<proteinExistence type="predicted"/>
<protein>
    <recommendedName>
        <fullName evidence="1">Cyclic nucleotide-binding domain-containing protein</fullName>
    </recommendedName>
</protein>
<feature type="domain" description="Cyclic nucleotide-binding" evidence="1">
    <location>
        <begin position="35"/>
        <end position="151"/>
    </location>
</feature>
<dbReference type="CDD" id="cd00038">
    <property type="entry name" value="CAP_ED"/>
    <property type="match status" value="1"/>
</dbReference>
<organism evidence="2 3">
    <name type="scientific">Agrobacterium tumefaciens str. Kerr 14</name>
    <dbReference type="NCBI Taxonomy" id="1183424"/>
    <lineage>
        <taxon>Bacteria</taxon>
        <taxon>Pseudomonadati</taxon>
        <taxon>Pseudomonadota</taxon>
        <taxon>Alphaproteobacteria</taxon>
        <taxon>Hyphomicrobiales</taxon>
        <taxon>Rhizobiaceae</taxon>
        <taxon>Rhizobium/Agrobacterium group</taxon>
        <taxon>Agrobacterium</taxon>
        <taxon>Agrobacterium tumefaciens complex</taxon>
    </lineage>
</organism>
<dbReference type="PANTHER" id="PTHR11635">
    <property type="entry name" value="CAMP-DEPENDENT PROTEIN KINASE REGULATORY CHAIN"/>
    <property type="match status" value="1"/>
</dbReference>
<dbReference type="PANTHER" id="PTHR11635:SF152">
    <property type="entry name" value="CAMP-DEPENDENT PROTEIN KINASE TYPE I REGULATORY SUBUNIT-RELATED"/>
    <property type="match status" value="1"/>
</dbReference>
<dbReference type="Pfam" id="PF10137">
    <property type="entry name" value="CAP12-PCTIR_TIR"/>
    <property type="match status" value="1"/>
</dbReference>
<evidence type="ECO:0000259" key="1">
    <source>
        <dbReference type="PROSITE" id="PS50042"/>
    </source>
</evidence>
<gene>
    <name evidence="2" type="ORF">AGR4C_Cc90009</name>
</gene>
<dbReference type="PROSITE" id="PS50042">
    <property type="entry name" value="CNMP_BINDING_3"/>
    <property type="match status" value="1"/>
</dbReference>
<evidence type="ECO:0000313" key="3">
    <source>
        <dbReference type="Proteomes" id="UP000191897"/>
    </source>
</evidence>
<reference evidence="2 3" key="1">
    <citation type="submission" date="2016-01" db="EMBL/GenBank/DDBJ databases">
        <authorList>
            <person name="Oliw E.H."/>
        </authorList>
    </citation>
    <scope>NUCLEOTIDE SEQUENCE [LARGE SCALE GENOMIC DNA]</scope>
    <source>
        <strain evidence="2 3">Kerr 14</strain>
    </source>
</reference>
<dbReference type="GO" id="GO:0005829">
    <property type="term" value="C:cytosol"/>
    <property type="evidence" value="ECO:0007669"/>
    <property type="project" value="TreeGrafter"/>
</dbReference>
<dbReference type="SMART" id="SM00100">
    <property type="entry name" value="cNMP"/>
    <property type="match status" value="1"/>
</dbReference>
<dbReference type="InterPro" id="IPR019302">
    <property type="entry name" value="CAP12/PCTIR_TIR_dom"/>
</dbReference>
<dbReference type="Gene3D" id="2.60.120.10">
    <property type="entry name" value="Jelly Rolls"/>
    <property type="match status" value="1"/>
</dbReference>
<dbReference type="AlphaFoldDB" id="A0A1S7QVA2"/>
<dbReference type="Proteomes" id="UP000191897">
    <property type="component" value="Unassembled WGS sequence"/>
</dbReference>
<dbReference type="EMBL" id="FBWC01000018">
    <property type="protein sequence ID" value="CUX42713.1"/>
    <property type="molecule type" value="Genomic_DNA"/>
</dbReference>
<dbReference type="SUPFAM" id="SSF51206">
    <property type="entry name" value="cAMP-binding domain-like"/>
    <property type="match status" value="1"/>
</dbReference>
<dbReference type="InterPro" id="IPR018490">
    <property type="entry name" value="cNMP-bd_dom_sf"/>
</dbReference>
<dbReference type="Pfam" id="PF00027">
    <property type="entry name" value="cNMP_binding"/>
    <property type="match status" value="1"/>
</dbReference>
<dbReference type="GO" id="GO:0005952">
    <property type="term" value="C:cAMP-dependent protein kinase complex"/>
    <property type="evidence" value="ECO:0007669"/>
    <property type="project" value="InterPro"/>
</dbReference>